<dbReference type="EC" id="6.3.4.18" evidence="5 6"/>
<dbReference type="NCBIfam" id="NF004676">
    <property type="entry name" value="PRK06019.1-2"/>
    <property type="match status" value="1"/>
</dbReference>
<dbReference type="InterPro" id="IPR005875">
    <property type="entry name" value="PurK"/>
</dbReference>
<sequence length="432" mass="47116">MTQSSHPSSTPATSSASDTSATPNTPSASTTPDTSTAPSTTATPSASTAPSASNTSCSSTPLPPKSVIGLIGGGQLARMLAIAAAELGFRTVVFCPEADCPAAQTANDHIVAPYDDISALDHFISLCDVVTYEFENLSLQTVQYVENAKNVYPSSKALEITQDRLFEKQFLHEQNIRTASWYAVDDVASLQSGLSALKGRGLLKTRRFGYDGKNQIMLDHPDEKTLDKSFKAFKEQPSILEEIVPFLSEISVISARTKQGEHIFYDCPENQHKNGILHKSFVPSRIPLNVQNAAQEISVTVMDALDYVGVLCIEFFVLIDGGLLVNELAPRVHNSGHWTQKACVTSQFEQHIRAICGLPLGSTYRHSDCQMTNLLGNNLNEIKYFLRQEHTSLHLYGKSSVQPLRKMGHVIQLTGPSTKSCNQPQIMTEVSQ</sequence>
<proteinExistence type="inferred from homology"/>
<dbReference type="InterPro" id="IPR054350">
    <property type="entry name" value="PurT/PurK_preATP-grasp"/>
</dbReference>
<evidence type="ECO:0000313" key="9">
    <source>
        <dbReference type="EMBL" id="EJF88488.1"/>
    </source>
</evidence>
<dbReference type="PROSITE" id="PS50975">
    <property type="entry name" value="ATP_GRASP"/>
    <property type="match status" value="1"/>
</dbReference>
<dbReference type="InterPro" id="IPR003135">
    <property type="entry name" value="ATP-grasp_carboxylate-amine"/>
</dbReference>
<evidence type="ECO:0000256" key="6">
    <source>
        <dbReference type="RuleBase" id="RU361200"/>
    </source>
</evidence>
<comment type="caution">
    <text evidence="5">Lacks conserved residue(s) required for the propagation of feature annotation.</text>
</comment>
<keyword evidence="4 5" id="KW-0067">ATP-binding</keyword>
<comment type="function">
    <text evidence="5">Catalyzes the ATP-dependent conversion of 5-aminoimidazole ribonucleotide (AIR) and HCO(3)(-) to N5-carboxyaminoimidazole ribonucleotide (N5-CAIR).</text>
</comment>
<feature type="binding site" evidence="5">
    <location>
        <position position="164"/>
    </location>
    <ligand>
        <name>ATP</name>
        <dbReference type="ChEBI" id="CHEBI:30616"/>
    </ligand>
</feature>
<feature type="binding site" evidence="5">
    <location>
        <position position="204"/>
    </location>
    <ligand>
        <name>ATP</name>
        <dbReference type="ChEBI" id="CHEBI:30616"/>
    </ligand>
</feature>
<dbReference type="GO" id="GO:0005829">
    <property type="term" value="C:cytosol"/>
    <property type="evidence" value="ECO:0007669"/>
    <property type="project" value="TreeGrafter"/>
</dbReference>
<dbReference type="SUPFAM" id="SSF52440">
    <property type="entry name" value="PreATP-grasp domain"/>
    <property type="match status" value="1"/>
</dbReference>
<comment type="function">
    <text evidence="6">Catalyzes the ATP-dependent conversion of 5-aminoimidazole ribonucleotide (AIR) and HCO(3)- to N5-carboxyaminoimidazole ribonucleotide (N5-CAIR).</text>
</comment>
<reference evidence="9 10" key="1">
    <citation type="submission" date="2012-03" db="EMBL/GenBank/DDBJ databases">
        <title>The Genome Sequence of Bartonella vinsonii subsp. arupensis OK-94-513.</title>
        <authorList>
            <consortium name="The Broad Institute Genome Sequencing Platform"/>
            <consortium name="The Broad Institute Genome Sequencing Center for Infectious Disease"/>
            <person name="Feldgarden M."/>
            <person name="Kirby J."/>
            <person name="Kosoy M."/>
            <person name="Birtles R."/>
            <person name="Probert W.S."/>
            <person name="Chiaraviglio L."/>
            <person name="Young S.K."/>
            <person name="Zeng Q."/>
            <person name="Gargeya S."/>
            <person name="Fitzgerald M."/>
            <person name="Haas B."/>
            <person name="Abouelleil A."/>
            <person name="Alvarado L."/>
            <person name="Arachchi H.M."/>
            <person name="Berlin A."/>
            <person name="Chapman S.B."/>
            <person name="Gearin G."/>
            <person name="Goldberg J."/>
            <person name="Griggs A."/>
            <person name="Gujja S."/>
            <person name="Hansen M."/>
            <person name="Heiman D."/>
            <person name="Howarth C."/>
            <person name="Larimer J."/>
            <person name="Lui A."/>
            <person name="MacDonald P.J.P."/>
            <person name="McCowen C."/>
            <person name="Montmayeur A."/>
            <person name="Murphy C."/>
            <person name="Neiman D."/>
            <person name="Pearson M."/>
            <person name="Priest M."/>
            <person name="Roberts A."/>
            <person name="Saif S."/>
            <person name="Shea T."/>
            <person name="Sisk P."/>
            <person name="Stolte C."/>
            <person name="Sykes S."/>
            <person name="Wortman J."/>
            <person name="Nusbaum C."/>
            <person name="Birren B."/>
        </authorList>
    </citation>
    <scope>NUCLEOTIDE SEQUENCE [LARGE SCALE GENOMIC DNA]</scope>
    <source>
        <strain evidence="9 10">OK-94-513</strain>
    </source>
</reference>
<dbReference type="NCBIfam" id="NF004675">
    <property type="entry name" value="PRK06019.1-1"/>
    <property type="match status" value="1"/>
</dbReference>
<dbReference type="FunFam" id="3.40.50.20:FF:000016">
    <property type="entry name" value="N5-carboxyaminoimidazole ribonucleotide synthase"/>
    <property type="match status" value="1"/>
</dbReference>
<name>J0ZJL5_BARVI</name>
<feature type="binding site" evidence="5">
    <location>
        <begin position="326"/>
        <end position="327"/>
    </location>
    <ligand>
        <name>ATP</name>
        <dbReference type="ChEBI" id="CHEBI:30616"/>
    </ligand>
</feature>
<dbReference type="InterPro" id="IPR016185">
    <property type="entry name" value="PreATP-grasp_dom_sf"/>
</dbReference>
<dbReference type="InterPro" id="IPR011054">
    <property type="entry name" value="Rudment_hybrid_motif"/>
</dbReference>
<dbReference type="NCBIfam" id="NF004679">
    <property type="entry name" value="PRK06019.1-5"/>
    <property type="match status" value="1"/>
</dbReference>
<dbReference type="HOGENOM" id="CLU_011534_0_1_5"/>
<feature type="binding site" evidence="5">
    <location>
        <position position="249"/>
    </location>
    <ligand>
        <name>ATP</name>
        <dbReference type="ChEBI" id="CHEBI:30616"/>
    </ligand>
</feature>
<comment type="pathway">
    <text evidence="5 6">Purine metabolism; IMP biosynthesis via de novo pathway; 5-amino-1-(5-phospho-D-ribosyl)imidazole-4-carboxylate from 5-amino-1-(5-phospho-D-ribosyl)imidazole (N5-CAIR route): step 1/2.</text>
</comment>
<comment type="similarity">
    <text evidence="5 6">Belongs to the PurK/PurT family.</text>
</comment>
<evidence type="ECO:0000259" key="8">
    <source>
        <dbReference type="PROSITE" id="PS50975"/>
    </source>
</evidence>
<dbReference type="Gene3D" id="3.30.470.20">
    <property type="entry name" value="ATP-grasp fold, B domain"/>
    <property type="match status" value="1"/>
</dbReference>
<keyword evidence="1 5" id="KW-0436">Ligase</keyword>
<accession>J0ZJL5</accession>
<dbReference type="NCBIfam" id="TIGR01161">
    <property type="entry name" value="purK"/>
    <property type="match status" value="1"/>
</dbReference>
<dbReference type="GO" id="GO:0046872">
    <property type="term" value="F:metal ion binding"/>
    <property type="evidence" value="ECO:0007669"/>
    <property type="project" value="InterPro"/>
</dbReference>
<feature type="binding site" evidence="5">
    <location>
        <begin position="241"/>
        <end position="244"/>
    </location>
    <ligand>
        <name>ATP</name>
        <dbReference type="ChEBI" id="CHEBI:30616"/>
    </ligand>
</feature>
<dbReference type="GO" id="GO:0006189">
    <property type="term" value="P:'de novo' IMP biosynthetic process"/>
    <property type="evidence" value="ECO:0007669"/>
    <property type="project" value="UniProtKB-UniRule"/>
</dbReference>
<evidence type="ECO:0000313" key="10">
    <source>
        <dbReference type="Proteomes" id="UP000002304"/>
    </source>
</evidence>
<dbReference type="STRING" id="1094562.ME1_00573"/>
<dbReference type="Pfam" id="PF02222">
    <property type="entry name" value="ATP-grasp"/>
    <property type="match status" value="1"/>
</dbReference>
<dbReference type="GO" id="GO:0004638">
    <property type="term" value="F:phosphoribosylaminoimidazole carboxylase activity"/>
    <property type="evidence" value="ECO:0007669"/>
    <property type="project" value="InterPro"/>
</dbReference>
<comment type="subunit">
    <text evidence="5 6">Homodimer.</text>
</comment>
<dbReference type="SUPFAM" id="SSF51246">
    <property type="entry name" value="Rudiment single hybrid motif"/>
    <property type="match status" value="1"/>
</dbReference>
<evidence type="ECO:0000256" key="4">
    <source>
        <dbReference type="ARBA" id="ARBA00022840"/>
    </source>
</evidence>
<dbReference type="Gene3D" id="3.30.1490.20">
    <property type="entry name" value="ATP-grasp fold, A domain"/>
    <property type="match status" value="1"/>
</dbReference>
<evidence type="ECO:0000256" key="7">
    <source>
        <dbReference type="SAM" id="MobiDB-lite"/>
    </source>
</evidence>
<evidence type="ECO:0000256" key="3">
    <source>
        <dbReference type="ARBA" id="ARBA00022755"/>
    </source>
</evidence>
<dbReference type="InterPro" id="IPR040686">
    <property type="entry name" value="PurK_C"/>
</dbReference>
<dbReference type="Pfam" id="PF22660">
    <property type="entry name" value="RS_preATP-grasp-like"/>
    <property type="match status" value="1"/>
</dbReference>
<evidence type="ECO:0000256" key="1">
    <source>
        <dbReference type="ARBA" id="ARBA00022598"/>
    </source>
</evidence>
<dbReference type="SUPFAM" id="SSF56059">
    <property type="entry name" value="Glutathione synthetase ATP-binding domain-like"/>
    <property type="match status" value="1"/>
</dbReference>
<keyword evidence="2 5" id="KW-0547">Nucleotide-binding</keyword>
<dbReference type="PATRIC" id="fig|1094562.3.peg.643"/>
<feature type="region of interest" description="Disordered" evidence="7">
    <location>
        <begin position="1"/>
        <end position="60"/>
    </location>
</feature>
<keyword evidence="3 5" id="KW-0658">Purine biosynthesis</keyword>
<dbReference type="Proteomes" id="UP000002304">
    <property type="component" value="Unassembled WGS sequence"/>
</dbReference>
<dbReference type="GO" id="GO:0034028">
    <property type="term" value="F:5-(carboxyamino)imidazole ribonucleotide synthase activity"/>
    <property type="evidence" value="ECO:0007669"/>
    <property type="project" value="UniProtKB-UniRule"/>
</dbReference>
<dbReference type="InterPro" id="IPR011761">
    <property type="entry name" value="ATP-grasp"/>
</dbReference>
<gene>
    <name evidence="5 6" type="primary">purK</name>
    <name evidence="9" type="ORF">ME1_00573</name>
</gene>
<protein>
    <recommendedName>
        <fullName evidence="5 6">N5-carboxyaminoimidazole ribonucleotide synthase</fullName>
        <shortName evidence="5 6">N5-CAIR synthase</shortName>
        <ecNumber evidence="5 6">6.3.4.18</ecNumber>
    </recommendedName>
    <alternativeName>
        <fullName evidence="5 6">5-(carboxyamino)imidazole ribonucleotide synthetase</fullName>
    </alternativeName>
</protein>
<dbReference type="Pfam" id="PF17769">
    <property type="entry name" value="PurK_C"/>
    <property type="match status" value="1"/>
</dbReference>
<evidence type="ECO:0000256" key="5">
    <source>
        <dbReference type="HAMAP-Rule" id="MF_01928"/>
    </source>
</evidence>
<dbReference type="AlphaFoldDB" id="J0ZJL5"/>
<dbReference type="EMBL" id="AILZ01000012">
    <property type="protein sequence ID" value="EJF88488.1"/>
    <property type="molecule type" value="Genomic_DNA"/>
</dbReference>
<evidence type="ECO:0000256" key="2">
    <source>
        <dbReference type="ARBA" id="ARBA00022741"/>
    </source>
</evidence>
<comment type="catalytic activity">
    <reaction evidence="5 6">
        <text>5-amino-1-(5-phospho-beta-D-ribosyl)imidazole + hydrogencarbonate + ATP = 5-carboxyamino-1-(5-phospho-D-ribosyl)imidazole + ADP + phosphate + 2 H(+)</text>
        <dbReference type="Rhea" id="RHEA:19317"/>
        <dbReference type="ChEBI" id="CHEBI:15378"/>
        <dbReference type="ChEBI" id="CHEBI:17544"/>
        <dbReference type="ChEBI" id="CHEBI:30616"/>
        <dbReference type="ChEBI" id="CHEBI:43474"/>
        <dbReference type="ChEBI" id="CHEBI:58730"/>
        <dbReference type="ChEBI" id="CHEBI:137981"/>
        <dbReference type="ChEBI" id="CHEBI:456216"/>
        <dbReference type="EC" id="6.3.4.18"/>
    </reaction>
</comment>
<dbReference type="HAMAP" id="MF_01928">
    <property type="entry name" value="PurK"/>
    <property type="match status" value="1"/>
</dbReference>
<dbReference type="PANTHER" id="PTHR11609">
    <property type="entry name" value="PURINE BIOSYNTHESIS PROTEIN 6/7, PUR6/7"/>
    <property type="match status" value="1"/>
</dbReference>
<comment type="caution">
    <text evidence="9">The sequence shown here is derived from an EMBL/GenBank/DDBJ whole genome shotgun (WGS) entry which is preliminary data.</text>
</comment>
<feature type="domain" description="ATP-grasp" evidence="8">
    <location>
        <begin position="168"/>
        <end position="356"/>
    </location>
</feature>
<dbReference type="GO" id="GO:0005524">
    <property type="term" value="F:ATP binding"/>
    <property type="evidence" value="ECO:0007669"/>
    <property type="project" value="UniProtKB-UniRule"/>
</dbReference>
<organism evidence="9 10">
    <name type="scientific">Bartonella vinsonii subsp. arupensis OK-94-513</name>
    <dbReference type="NCBI Taxonomy" id="1094562"/>
    <lineage>
        <taxon>Bacteria</taxon>
        <taxon>Pseudomonadati</taxon>
        <taxon>Pseudomonadota</taxon>
        <taxon>Alphaproteobacteria</taxon>
        <taxon>Hyphomicrobiales</taxon>
        <taxon>Bartonellaceae</taxon>
        <taxon>Bartonella</taxon>
    </lineage>
</organism>
<feature type="binding site" evidence="5">
    <location>
        <position position="272"/>
    </location>
    <ligand>
        <name>ATP</name>
        <dbReference type="ChEBI" id="CHEBI:30616"/>
    </ligand>
</feature>
<dbReference type="Gene3D" id="3.40.50.20">
    <property type="match status" value="1"/>
</dbReference>
<dbReference type="UniPathway" id="UPA00074">
    <property type="reaction ID" value="UER00942"/>
</dbReference>
<dbReference type="PANTHER" id="PTHR11609:SF5">
    <property type="entry name" value="PHOSPHORIBOSYLAMINOIMIDAZOLE CARBOXYLASE"/>
    <property type="match status" value="1"/>
</dbReference>
<dbReference type="InterPro" id="IPR013815">
    <property type="entry name" value="ATP_grasp_subdomain_1"/>
</dbReference>